<accession>A0ABD5NLJ3</accession>
<gene>
    <name evidence="2" type="ORF">ACFOUR_05810</name>
</gene>
<proteinExistence type="predicted"/>
<protein>
    <submittedName>
        <fullName evidence="2">MarR family transcriptional regulator</fullName>
    </submittedName>
</protein>
<dbReference type="AlphaFoldDB" id="A0ABD5NLJ3"/>
<dbReference type="EMBL" id="JBHSAQ010000002">
    <property type="protein sequence ID" value="MFC3957886.1"/>
    <property type="molecule type" value="Genomic_DNA"/>
</dbReference>
<dbReference type="InterPro" id="IPR057167">
    <property type="entry name" value="DUF7845"/>
</dbReference>
<feature type="domain" description="DUF7845" evidence="1">
    <location>
        <begin position="7"/>
        <end position="341"/>
    </location>
</feature>
<dbReference type="Proteomes" id="UP001595846">
    <property type="component" value="Unassembled WGS sequence"/>
</dbReference>
<reference evidence="2 3" key="1">
    <citation type="journal article" date="2019" name="Int. J. Syst. Evol. Microbiol.">
        <title>The Global Catalogue of Microorganisms (GCM) 10K type strain sequencing project: providing services to taxonomists for standard genome sequencing and annotation.</title>
        <authorList>
            <consortium name="The Broad Institute Genomics Platform"/>
            <consortium name="The Broad Institute Genome Sequencing Center for Infectious Disease"/>
            <person name="Wu L."/>
            <person name="Ma J."/>
        </authorList>
    </citation>
    <scope>NUCLEOTIDE SEQUENCE [LARGE SCALE GENOMIC DNA]</scope>
    <source>
        <strain evidence="2 3">IBRC-M 10256</strain>
    </source>
</reference>
<dbReference type="RefSeq" id="WP_256530577.1">
    <property type="nucleotide sequence ID" value="NZ_CP101824.1"/>
</dbReference>
<evidence type="ECO:0000313" key="2">
    <source>
        <dbReference type="EMBL" id="MFC3957886.1"/>
    </source>
</evidence>
<dbReference type="Pfam" id="PF25227">
    <property type="entry name" value="DUF7845"/>
    <property type="match status" value="1"/>
</dbReference>
<sequence length="557" mass="62369">MSSVEAVEPQTHEVALNYIFADDGLNPYFACFQSIKTGGGSRMGSFRLDGEQWKATLYYQESGICHPGDETPQGTPIAIDEIREYRLSIERASDEDPVEKQRLNAHLAPRWQGMEVENSYGERSELSIPTGIREAVNVRVQGSNVDVFRYQDLIARAFQAVDISAGYFEEPHEYSNVQDLARYVRIDDDRSGPIHARDGPIANLGHLLESDRTGYRKVVQNDSDEDGETVPGYYHTVTLGPERVTEAFPGHRAPREIKHYKSREYKSLESSHPLKNPKVEVAYQSSRWDESIGVDRESLRELVRQLDETLLAVLADAGLTVHPQDGSGGGGPFVEDRYFDPSRSAERELVDLNLTEIQSHQESVVIRYLADGGFSPVEWESLEVLLADGGEVSPTDIAEAKDRHPDSVRRALNRIPEIVESEYGRVSLRSNHIAELVHEAVQEAKDATRRAVEAGAKAVAAAERGLDETTSALMAWCAKHGVDVDDRSEARMKIRLGDVASTHDARGRLHEAYRLWCDAGKDPVRFRQAQVEINGGLSAAYRYLDANRGRDRYVQHR</sequence>
<name>A0ABD5NLJ3_9EURY</name>
<evidence type="ECO:0000313" key="3">
    <source>
        <dbReference type="Proteomes" id="UP001595846"/>
    </source>
</evidence>
<comment type="caution">
    <text evidence="2">The sequence shown here is derived from an EMBL/GenBank/DDBJ whole genome shotgun (WGS) entry which is preliminary data.</text>
</comment>
<keyword evidence="3" id="KW-1185">Reference proteome</keyword>
<organism evidence="2 3">
    <name type="scientific">Halovivax cerinus</name>
    <dbReference type="NCBI Taxonomy" id="1487865"/>
    <lineage>
        <taxon>Archaea</taxon>
        <taxon>Methanobacteriati</taxon>
        <taxon>Methanobacteriota</taxon>
        <taxon>Stenosarchaea group</taxon>
        <taxon>Halobacteria</taxon>
        <taxon>Halobacteriales</taxon>
        <taxon>Natrialbaceae</taxon>
        <taxon>Halovivax</taxon>
    </lineage>
</organism>
<evidence type="ECO:0000259" key="1">
    <source>
        <dbReference type="Pfam" id="PF25227"/>
    </source>
</evidence>
<dbReference type="GeneID" id="73903266"/>